<gene>
    <name evidence="1" type="ORF">EVAR_49776_1</name>
</gene>
<proteinExistence type="predicted"/>
<protein>
    <submittedName>
        <fullName evidence="1">Uncharacterized protein</fullName>
    </submittedName>
</protein>
<keyword evidence="2" id="KW-1185">Reference proteome</keyword>
<organism evidence="1 2">
    <name type="scientific">Eumeta variegata</name>
    <name type="common">Bagworm moth</name>
    <name type="synonym">Eumeta japonica</name>
    <dbReference type="NCBI Taxonomy" id="151549"/>
    <lineage>
        <taxon>Eukaryota</taxon>
        <taxon>Metazoa</taxon>
        <taxon>Ecdysozoa</taxon>
        <taxon>Arthropoda</taxon>
        <taxon>Hexapoda</taxon>
        <taxon>Insecta</taxon>
        <taxon>Pterygota</taxon>
        <taxon>Neoptera</taxon>
        <taxon>Endopterygota</taxon>
        <taxon>Lepidoptera</taxon>
        <taxon>Glossata</taxon>
        <taxon>Ditrysia</taxon>
        <taxon>Tineoidea</taxon>
        <taxon>Psychidae</taxon>
        <taxon>Oiketicinae</taxon>
        <taxon>Eumeta</taxon>
    </lineage>
</organism>
<evidence type="ECO:0000313" key="2">
    <source>
        <dbReference type="Proteomes" id="UP000299102"/>
    </source>
</evidence>
<dbReference type="EMBL" id="BGZK01001049">
    <property type="protein sequence ID" value="GBP69689.1"/>
    <property type="molecule type" value="Genomic_DNA"/>
</dbReference>
<sequence>MGQPYKKSGCLYSQTLQKFCERYGVSPKSGAGGRAPADDLPKLLTNFLQNCGGRRYSFVELKFSERCTKV</sequence>
<dbReference type="Proteomes" id="UP000299102">
    <property type="component" value="Unassembled WGS sequence"/>
</dbReference>
<comment type="caution">
    <text evidence="1">The sequence shown here is derived from an EMBL/GenBank/DDBJ whole genome shotgun (WGS) entry which is preliminary data.</text>
</comment>
<reference evidence="1 2" key="1">
    <citation type="journal article" date="2019" name="Commun. Biol.">
        <title>The bagworm genome reveals a unique fibroin gene that provides high tensile strength.</title>
        <authorList>
            <person name="Kono N."/>
            <person name="Nakamura H."/>
            <person name="Ohtoshi R."/>
            <person name="Tomita M."/>
            <person name="Numata K."/>
            <person name="Arakawa K."/>
        </authorList>
    </citation>
    <scope>NUCLEOTIDE SEQUENCE [LARGE SCALE GENOMIC DNA]</scope>
</reference>
<name>A0A4C1Y575_EUMVA</name>
<dbReference type="AlphaFoldDB" id="A0A4C1Y575"/>
<accession>A0A4C1Y575</accession>
<evidence type="ECO:0000313" key="1">
    <source>
        <dbReference type="EMBL" id="GBP69689.1"/>
    </source>
</evidence>